<accession>A0ABT3N1P0</accession>
<organism evidence="1 2">
    <name type="scientific">Endozoicomonas gorgoniicola</name>
    <dbReference type="NCBI Taxonomy" id="1234144"/>
    <lineage>
        <taxon>Bacteria</taxon>
        <taxon>Pseudomonadati</taxon>
        <taxon>Pseudomonadota</taxon>
        <taxon>Gammaproteobacteria</taxon>
        <taxon>Oceanospirillales</taxon>
        <taxon>Endozoicomonadaceae</taxon>
        <taxon>Endozoicomonas</taxon>
    </lineage>
</organism>
<dbReference type="EMBL" id="JAPFCC010000001">
    <property type="protein sequence ID" value="MCW7555552.1"/>
    <property type="molecule type" value="Genomic_DNA"/>
</dbReference>
<proteinExistence type="predicted"/>
<evidence type="ECO:0000313" key="1">
    <source>
        <dbReference type="EMBL" id="MCW7555552.1"/>
    </source>
</evidence>
<reference evidence="1 2" key="1">
    <citation type="submission" date="2022-10" db="EMBL/GenBank/DDBJ databases">
        <title>High-quality genome sequences of two octocoral-associated bacteria, Endozoicomonas euniceicola EF212 and Endozoicomonas gorgoniicola PS125.</title>
        <authorList>
            <person name="Chiou Y.-J."/>
            <person name="Chen Y.-H."/>
        </authorList>
    </citation>
    <scope>NUCLEOTIDE SEQUENCE [LARGE SCALE GENOMIC DNA]</scope>
    <source>
        <strain evidence="1 2">PS125</strain>
    </source>
</reference>
<evidence type="ECO:0000313" key="2">
    <source>
        <dbReference type="Proteomes" id="UP001209854"/>
    </source>
</evidence>
<keyword evidence="2" id="KW-1185">Reference proteome</keyword>
<dbReference type="Proteomes" id="UP001209854">
    <property type="component" value="Unassembled WGS sequence"/>
</dbReference>
<dbReference type="RefSeq" id="WP_262565302.1">
    <property type="nucleotide sequence ID" value="NZ_JAPFCC010000001.1"/>
</dbReference>
<gene>
    <name evidence="1" type="ORF">NX722_23595</name>
</gene>
<name>A0ABT3N1P0_9GAMM</name>
<sequence>MGIEFKNKTFVDGNKKEERMVLNGTDLGYLVTHSDLEGGYRFKYLAVFEVVLNNSSRIRLAHGFGGTKEEAISNAFTQSIEDSELYISKLKSLKNEIEEVVTETKKVKRPELTGLCPKCNSDVVLHTPVNDAPGIVSDGSDATCENPDCNALGIFCGSPSDGIGVNWEFYDDNSEDIKEEEIPY</sequence>
<evidence type="ECO:0008006" key="3">
    <source>
        <dbReference type="Google" id="ProtNLM"/>
    </source>
</evidence>
<protein>
    <recommendedName>
        <fullName evidence="3">WGR domain-containing protein</fullName>
    </recommendedName>
</protein>
<comment type="caution">
    <text evidence="1">The sequence shown here is derived from an EMBL/GenBank/DDBJ whole genome shotgun (WGS) entry which is preliminary data.</text>
</comment>